<reference evidence="1 2" key="1">
    <citation type="submission" date="2019-06" db="EMBL/GenBank/DDBJ databases">
        <title>Sequencing the genomes of 1000 actinobacteria strains.</title>
        <authorList>
            <person name="Klenk H.-P."/>
        </authorList>
    </citation>
    <scope>NUCLEOTIDE SEQUENCE [LARGE SCALE GENOMIC DNA]</scope>
    <source>
        <strain evidence="1 2">DSM 19560</strain>
    </source>
</reference>
<gene>
    <name evidence="1" type="ORF">BKA23_2160</name>
</gene>
<comment type="caution">
    <text evidence="1">The sequence shown here is derived from an EMBL/GenBank/DDBJ whole genome shotgun (WGS) entry which is preliminary data.</text>
</comment>
<evidence type="ECO:0000313" key="1">
    <source>
        <dbReference type="EMBL" id="TWE13331.1"/>
    </source>
</evidence>
<keyword evidence="2" id="KW-1185">Reference proteome</keyword>
<protein>
    <submittedName>
        <fullName evidence="1">Uncharacterized protein</fullName>
    </submittedName>
</protein>
<evidence type="ECO:0000313" key="2">
    <source>
        <dbReference type="Proteomes" id="UP000318297"/>
    </source>
</evidence>
<organism evidence="1 2">
    <name type="scientific">Rudaeicoccus suwonensis</name>
    <dbReference type="NCBI Taxonomy" id="657409"/>
    <lineage>
        <taxon>Bacteria</taxon>
        <taxon>Bacillati</taxon>
        <taxon>Actinomycetota</taxon>
        <taxon>Actinomycetes</taxon>
        <taxon>Micrococcales</taxon>
        <taxon>Dermacoccaceae</taxon>
        <taxon>Rudaeicoccus</taxon>
    </lineage>
</organism>
<name>A0A561ECJ0_9MICO</name>
<proteinExistence type="predicted"/>
<sequence length="96" mass="11060">MESITGLSFEMMRWPSGAMQPGTRVRVVQDRSWDGRWASEFDGTIDATIVPLLVRNPLAQPDEREYSVVFDTPQRDAGGHGPYRKAVIWERYLEEF</sequence>
<dbReference type="EMBL" id="VIVQ01000001">
    <property type="protein sequence ID" value="TWE13331.1"/>
    <property type="molecule type" value="Genomic_DNA"/>
</dbReference>
<dbReference type="AlphaFoldDB" id="A0A561ECJ0"/>
<accession>A0A561ECJ0</accession>
<dbReference type="Proteomes" id="UP000318297">
    <property type="component" value="Unassembled WGS sequence"/>
</dbReference>